<keyword evidence="8" id="KW-0282">Flagellum</keyword>
<name>A0A4P9VX31_9GAMM</name>
<evidence type="ECO:0000313" key="9">
    <source>
        <dbReference type="Proteomes" id="UP000257039"/>
    </source>
</evidence>
<dbReference type="InterPro" id="IPR010930">
    <property type="entry name" value="Flg_bb/hook_C_dom"/>
</dbReference>
<evidence type="ECO:0000256" key="3">
    <source>
        <dbReference type="ARBA" id="ARBA00023143"/>
    </source>
</evidence>
<dbReference type="InterPro" id="IPR020013">
    <property type="entry name" value="Flagellar_FlgE/F/G"/>
</dbReference>
<dbReference type="Pfam" id="PF22692">
    <property type="entry name" value="LlgE_F_G_D1"/>
    <property type="match status" value="1"/>
</dbReference>
<keyword evidence="3 4" id="KW-0975">Bacterial flagellum</keyword>
<evidence type="ECO:0000259" key="6">
    <source>
        <dbReference type="Pfam" id="PF06429"/>
    </source>
</evidence>
<accession>A0A4P9VX31</accession>
<dbReference type="InterPro" id="IPR019776">
    <property type="entry name" value="Flagellar_basal_body_rod_CS"/>
</dbReference>
<protein>
    <submittedName>
        <fullName evidence="8">Flagellar hook basal-body protein</fullName>
    </submittedName>
</protein>
<dbReference type="PANTHER" id="PTHR30435">
    <property type="entry name" value="FLAGELLAR PROTEIN"/>
    <property type="match status" value="1"/>
</dbReference>
<evidence type="ECO:0000259" key="5">
    <source>
        <dbReference type="Pfam" id="PF00460"/>
    </source>
</evidence>
<dbReference type="Proteomes" id="UP000257039">
    <property type="component" value="Unassembled WGS sequence"/>
</dbReference>
<dbReference type="InterPro" id="IPR037925">
    <property type="entry name" value="FlgE/F/G-like"/>
</dbReference>
<dbReference type="InterPro" id="IPR001444">
    <property type="entry name" value="Flag_bb_rod_N"/>
</dbReference>
<evidence type="ECO:0000256" key="2">
    <source>
        <dbReference type="ARBA" id="ARBA00009677"/>
    </source>
</evidence>
<dbReference type="RefSeq" id="WP_027707502.1">
    <property type="nucleotide sequence ID" value="NZ_JAEVHG010000009.1"/>
</dbReference>
<dbReference type="Pfam" id="PF00460">
    <property type="entry name" value="Flg_bb_rod"/>
    <property type="match status" value="1"/>
</dbReference>
<dbReference type="GO" id="GO:0071978">
    <property type="term" value="P:bacterial-type flagellum-dependent swarming motility"/>
    <property type="evidence" value="ECO:0007669"/>
    <property type="project" value="TreeGrafter"/>
</dbReference>
<dbReference type="NCBIfam" id="TIGR03506">
    <property type="entry name" value="FlgEFG_subfam"/>
    <property type="match status" value="2"/>
</dbReference>
<proteinExistence type="inferred from homology"/>
<keyword evidence="8" id="KW-0966">Cell projection</keyword>
<evidence type="ECO:0000256" key="1">
    <source>
        <dbReference type="ARBA" id="ARBA00004117"/>
    </source>
</evidence>
<evidence type="ECO:0000313" key="8">
    <source>
        <dbReference type="EMBL" id="RDH46460.1"/>
    </source>
</evidence>
<organism evidence="8 9">
    <name type="scientific">Zooshikella ganghwensis</name>
    <dbReference type="NCBI Taxonomy" id="202772"/>
    <lineage>
        <taxon>Bacteria</taxon>
        <taxon>Pseudomonadati</taxon>
        <taxon>Pseudomonadota</taxon>
        <taxon>Gammaproteobacteria</taxon>
        <taxon>Oceanospirillales</taxon>
        <taxon>Zooshikellaceae</taxon>
        <taxon>Zooshikella</taxon>
    </lineage>
</organism>
<dbReference type="PROSITE" id="PS00588">
    <property type="entry name" value="FLAGELLA_BB_ROD"/>
    <property type="match status" value="1"/>
</dbReference>
<keyword evidence="9" id="KW-1185">Reference proteome</keyword>
<dbReference type="SUPFAM" id="SSF117143">
    <property type="entry name" value="Flagellar hook protein flgE"/>
    <property type="match status" value="1"/>
</dbReference>
<comment type="caution">
    <text evidence="8">The sequence shown here is derived from an EMBL/GenBank/DDBJ whole genome shotgun (WGS) entry which is preliminary data.</text>
</comment>
<feature type="domain" description="Flagellar basal body rod protein N-terminal" evidence="5">
    <location>
        <begin position="6"/>
        <end position="35"/>
    </location>
</feature>
<comment type="similarity">
    <text evidence="2 4">Belongs to the flagella basal body rod proteins family.</text>
</comment>
<evidence type="ECO:0000256" key="4">
    <source>
        <dbReference type="RuleBase" id="RU362116"/>
    </source>
</evidence>
<dbReference type="PANTHER" id="PTHR30435:SF19">
    <property type="entry name" value="FLAGELLAR BASAL-BODY ROD PROTEIN FLGG"/>
    <property type="match status" value="1"/>
</dbReference>
<evidence type="ECO:0000259" key="7">
    <source>
        <dbReference type="Pfam" id="PF22692"/>
    </source>
</evidence>
<dbReference type="Pfam" id="PF06429">
    <property type="entry name" value="Flg_bbr_C"/>
    <property type="match status" value="1"/>
</dbReference>
<sequence>MIDAIHIAASGMHAEQKALDVIANNLANLNTTAYKKGRLSFNEVMQVQQVDHNSHQTIRQGAGVTFNQASVQFDSGDLKPTNRNLDVAIAGDGFFEVELTSGELAYTRNGSFRLDQDGFLVNQQGNLLADRIQIPTDAKSLTINELGEVSAQVGYENIPLGSIQVVKFANPEALETVGNSIYLANEQSGTPFYLSAGENGAGKIQQGFLESSNVDLTEELMQLTLAQRGYEVKAQIIRAADDIMRITNSLRS</sequence>
<dbReference type="EMBL" id="NDXW01000001">
    <property type="protein sequence ID" value="RDH46460.1"/>
    <property type="molecule type" value="Genomic_DNA"/>
</dbReference>
<comment type="subcellular location">
    <subcellularLocation>
        <location evidence="1 4">Bacterial flagellum basal body</location>
    </subcellularLocation>
</comment>
<dbReference type="InterPro" id="IPR053967">
    <property type="entry name" value="LlgE_F_G-like_D1"/>
</dbReference>
<feature type="domain" description="Flagellar basal-body/hook protein C-terminal" evidence="6">
    <location>
        <begin position="205"/>
        <end position="250"/>
    </location>
</feature>
<feature type="domain" description="Flagellar hook protein FlgE/F/G-like D1" evidence="7">
    <location>
        <begin position="88"/>
        <end position="151"/>
    </location>
</feature>
<dbReference type="GO" id="GO:0009425">
    <property type="term" value="C:bacterial-type flagellum basal body"/>
    <property type="evidence" value="ECO:0007669"/>
    <property type="project" value="UniProtKB-SubCell"/>
</dbReference>
<keyword evidence="8" id="KW-0969">Cilium</keyword>
<gene>
    <name evidence="8" type="ORF">B9G39_25045</name>
</gene>
<dbReference type="AlphaFoldDB" id="A0A4P9VX31"/>
<reference evidence="8 9" key="1">
    <citation type="submission" date="2017-04" db="EMBL/GenBank/DDBJ databases">
        <title>Draft genome sequence of Zooshikella ganghwensis VG4 isolated from Red Sea sediments.</title>
        <authorList>
            <person name="Rehman Z."/>
            <person name="Alam I."/>
            <person name="Kamau A."/>
            <person name="Bajic V."/>
            <person name="Leiknes T."/>
        </authorList>
    </citation>
    <scope>NUCLEOTIDE SEQUENCE [LARGE SCALE GENOMIC DNA]</scope>
    <source>
        <strain evidence="8 9">VG4</strain>
    </source>
</reference>